<organism evidence="1 2">
    <name type="scientific">Arctium lappa</name>
    <name type="common">Greater burdock</name>
    <name type="synonym">Lappa major</name>
    <dbReference type="NCBI Taxonomy" id="4217"/>
    <lineage>
        <taxon>Eukaryota</taxon>
        <taxon>Viridiplantae</taxon>
        <taxon>Streptophyta</taxon>
        <taxon>Embryophyta</taxon>
        <taxon>Tracheophyta</taxon>
        <taxon>Spermatophyta</taxon>
        <taxon>Magnoliopsida</taxon>
        <taxon>eudicotyledons</taxon>
        <taxon>Gunneridae</taxon>
        <taxon>Pentapetalae</taxon>
        <taxon>asterids</taxon>
        <taxon>campanulids</taxon>
        <taxon>Asterales</taxon>
        <taxon>Asteraceae</taxon>
        <taxon>Carduoideae</taxon>
        <taxon>Cardueae</taxon>
        <taxon>Arctiinae</taxon>
        <taxon>Arctium</taxon>
    </lineage>
</organism>
<sequence length="323" mass="36781">MDNSKPYLDQENLDDIIVYSHSLEVWNPEYSVAGKEVVRERVLRLKCYFLAIGSARECDSDGSREDQRRSGSCYECGGVGHFLVTSPMFRWTNAAGGVQNRPAEDGRVHVVEPRAREALKLTIVHVETLFTCEHCSYEEHSHVNRHLKMNPSQSPFDLQTQKSAAKTGDRNAKDRAHPRQPSDQFPMLERQVDAEFWPLSGKPFFYVVISRAHLAKRFQLLIPHKLSEKLPAAIVPATIICRGKTWDLDYIGDQVTKRFKNQSWEVFATDNKLGIGDACVFELMEGGSSSSRIKFRVQILRDKFPAELMEKAEGNRNNPINID</sequence>
<evidence type="ECO:0000313" key="1">
    <source>
        <dbReference type="EMBL" id="KAI3692287.1"/>
    </source>
</evidence>
<protein>
    <submittedName>
        <fullName evidence="1">Uncharacterized protein</fullName>
    </submittedName>
</protein>
<reference evidence="1 2" key="2">
    <citation type="journal article" date="2022" name="Mol. Ecol. Resour.">
        <title>The genomes of chicory, endive, great burdock and yacon provide insights into Asteraceae paleo-polyploidization history and plant inulin production.</title>
        <authorList>
            <person name="Fan W."/>
            <person name="Wang S."/>
            <person name="Wang H."/>
            <person name="Wang A."/>
            <person name="Jiang F."/>
            <person name="Liu H."/>
            <person name="Zhao H."/>
            <person name="Xu D."/>
            <person name="Zhang Y."/>
        </authorList>
    </citation>
    <scope>NUCLEOTIDE SEQUENCE [LARGE SCALE GENOMIC DNA]</scope>
    <source>
        <strain evidence="2">cv. Niubang</strain>
    </source>
</reference>
<evidence type="ECO:0000313" key="2">
    <source>
        <dbReference type="Proteomes" id="UP001055879"/>
    </source>
</evidence>
<gene>
    <name evidence="1" type="ORF">L6452_32101</name>
</gene>
<dbReference type="Proteomes" id="UP001055879">
    <property type="component" value="Linkage Group LG11"/>
</dbReference>
<comment type="caution">
    <text evidence="1">The sequence shown here is derived from an EMBL/GenBank/DDBJ whole genome shotgun (WGS) entry which is preliminary data.</text>
</comment>
<dbReference type="EMBL" id="CM042057">
    <property type="protein sequence ID" value="KAI3692287.1"/>
    <property type="molecule type" value="Genomic_DNA"/>
</dbReference>
<proteinExistence type="predicted"/>
<keyword evidence="2" id="KW-1185">Reference proteome</keyword>
<reference evidence="2" key="1">
    <citation type="journal article" date="2022" name="Mol. Ecol. Resour.">
        <title>The genomes of chicory, endive, great burdock and yacon provide insights into Asteraceae palaeo-polyploidization history and plant inulin production.</title>
        <authorList>
            <person name="Fan W."/>
            <person name="Wang S."/>
            <person name="Wang H."/>
            <person name="Wang A."/>
            <person name="Jiang F."/>
            <person name="Liu H."/>
            <person name="Zhao H."/>
            <person name="Xu D."/>
            <person name="Zhang Y."/>
        </authorList>
    </citation>
    <scope>NUCLEOTIDE SEQUENCE [LARGE SCALE GENOMIC DNA]</scope>
    <source>
        <strain evidence="2">cv. Niubang</strain>
    </source>
</reference>
<name>A0ACB8Z2S6_ARCLA</name>
<accession>A0ACB8Z2S6</accession>